<dbReference type="InterPro" id="IPR036509">
    <property type="entry name" value="Met_Sox_Rdtase_MsrA_sf"/>
</dbReference>
<dbReference type="PANTHER" id="PTHR43774">
    <property type="entry name" value="PEPTIDE METHIONINE SULFOXIDE REDUCTASE"/>
    <property type="match status" value="1"/>
</dbReference>
<gene>
    <name evidence="4" type="primary">msrA</name>
    <name evidence="6" type="ordered locus">Zmob_0312</name>
</gene>
<evidence type="ECO:0000313" key="6">
    <source>
        <dbReference type="EMBL" id="AEH62162.1"/>
    </source>
</evidence>
<feature type="active site" evidence="4">
    <location>
        <position position="11"/>
    </location>
</feature>
<dbReference type="Pfam" id="PF01625">
    <property type="entry name" value="PMSR"/>
    <property type="match status" value="1"/>
</dbReference>
<dbReference type="GO" id="GO:0033744">
    <property type="term" value="F:L-methionine:thioredoxin-disulfide S-oxidoreductase activity"/>
    <property type="evidence" value="ECO:0007669"/>
    <property type="project" value="RHEA"/>
</dbReference>
<dbReference type="Gene3D" id="3.30.1060.10">
    <property type="entry name" value="Peptide methionine sulphoxide reductase MsrA"/>
    <property type="match status" value="1"/>
</dbReference>
<name>A0A0H3G0F1_ZYMMA</name>
<comment type="similarity">
    <text evidence="4">Belongs to the MsrA Met sulfoxide reductase family.</text>
</comment>
<reference evidence="6 7" key="1">
    <citation type="journal article" date="2011" name="J. Bacteriol.">
        <title>Genome sequence of the ethanol-producing Zymomonas mobilis subsp. mobilis lectotype strain ATCC 10988.</title>
        <authorList>
            <person name="Pappas K.M."/>
            <person name="Kouvelis V.N."/>
            <person name="Saunders E."/>
            <person name="Brettin T.S."/>
            <person name="Bruce D."/>
            <person name="Detter C."/>
            <person name="Balakireva M."/>
            <person name="Han C.S."/>
            <person name="Savvakis G."/>
            <person name="Kyrpides N.C."/>
            <person name="Typas M.A."/>
        </authorList>
    </citation>
    <scope>NUCLEOTIDE SEQUENCE [LARGE SCALE GENOMIC DNA]</scope>
    <source>
        <strain evidence="7">ATCC 10988 / DSM 424 / CCUG 17860 / LMG 404 / NCIMB 8938 / NRRL B-806 / ZM1</strain>
    </source>
</reference>
<evidence type="ECO:0000256" key="4">
    <source>
        <dbReference type="HAMAP-Rule" id="MF_01401"/>
    </source>
</evidence>
<sequence length="180" mass="20274">MEKQAILAGGCFWCIEAIFKDIIGIISVESGYIGGDVPNPSYEQVCEGKTGHAEAVRLTFDPEKISYSDILDLFFDIHDPTQLNRQGDDIGVQYRSAIFPLDKVQEQVAQDAIVKAQAHSKKPIVTKIEPASIFYPAEAYHQDYFYQKGQENRYCSIVVAPKIAKFRKSHQDRIKKQAST</sequence>
<protein>
    <recommendedName>
        <fullName evidence="4">Peptide methionine sulfoxide reductase MsrA</fullName>
        <shortName evidence="4">Protein-methionine-S-oxide reductase</shortName>
        <ecNumber evidence="4">1.8.4.11</ecNumber>
    </recommendedName>
    <alternativeName>
        <fullName evidence="4">Peptide-methionine (S)-S-oxide reductase</fullName>
        <shortName evidence="4">Peptide Met(O) reductase</shortName>
    </alternativeName>
</protein>
<comment type="catalytic activity">
    <reaction evidence="3 4">
        <text>[thioredoxin]-disulfide + L-methionine + H2O = L-methionine (S)-S-oxide + [thioredoxin]-dithiol</text>
        <dbReference type="Rhea" id="RHEA:19993"/>
        <dbReference type="Rhea" id="RHEA-COMP:10698"/>
        <dbReference type="Rhea" id="RHEA-COMP:10700"/>
        <dbReference type="ChEBI" id="CHEBI:15377"/>
        <dbReference type="ChEBI" id="CHEBI:29950"/>
        <dbReference type="ChEBI" id="CHEBI:50058"/>
        <dbReference type="ChEBI" id="CHEBI:57844"/>
        <dbReference type="ChEBI" id="CHEBI:58772"/>
        <dbReference type="EC" id="1.8.4.11"/>
    </reaction>
</comment>
<dbReference type="HOGENOM" id="CLU_031040_10_0_5"/>
<organism evidence="6 7">
    <name type="scientific">Zymomonas mobilis subsp. mobilis (strain ATCC 10988 / DSM 424 / LMG 404 / NCIMB 8938 / NRRL B-806 / ZM1)</name>
    <dbReference type="NCBI Taxonomy" id="555217"/>
    <lineage>
        <taxon>Bacteria</taxon>
        <taxon>Pseudomonadati</taxon>
        <taxon>Pseudomonadota</taxon>
        <taxon>Alphaproteobacteria</taxon>
        <taxon>Sphingomonadales</taxon>
        <taxon>Zymomonadaceae</taxon>
        <taxon>Zymomonas</taxon>
    </lineage>
</organism>
<evidence type="ECO:0000256" key="1">
    <source>
        <dbReference type="ARBA" id="ARBA00023002"/>
    </source>
</evidence>
<comment type="function">
    <text evidence="4">Has an important function as a repair enzyme for proteins that have been inactivated by oxidation. Catalyzes the reversible oxidation-reduction of methionine sulfoxide in proteins to methionine.</text>
</comment>
<dbReference type="HAMAP" id="MF_01401">
    <property type="entry name" value="MsrA"/>
    <property type="match status" value="1"/>
</dbReference>
<dbReference type="GO" id="GO:0008113">
    <property type="term" value="F:peptide-methionine (S)-S-oxide reductase activity"/>
    <property type="evidence" value="ECO:0007669"/>
    <property type="project" value="UniProtKB-UniRule"/>
</dbReference>
<dbReference type="PANTHER" id="PTHR43774:SF1">
    <property type="entry name" value="PEPTIDE METHIONINE SULFOXIDE REDUCTASE MSRA 2"/>
    <property type="match status" value="1"/>
</dbReference>
<dbReference type="RefSeq" id="WP_014500445.1">
    <property type="nucleotide sequence ID" value="NC_017262.1"/>
</dbReference>
<dbReference type="eggNOG" id="COG0225">
    <property type="taxonomic scope" value="Bacteria"/>
</dbReference>
<dbReference type="EMBL" id="CP002850">
    <property type="protein sequence ID" value="AEH62162.1"/>
    <property type="molecule type" value="Genomic_DNA"/>
</dbReference>
<proteinExistence type="inferred from homology"/>
<dbReference type="SUPFAM" id="SSF55068">
    <property type="entry name" value="Peptide methionine sulfoxide reductase"/>
    <property type="match status" value="1"/>
</dbReference>
<dbReference type="EC" id="1.8.4.11" evidence="4"/>
<dbReference type="NCBIfam" id="TIGR00401">
    <property type="entry name" value="msrA"/>
    <property type="match status" value="1"/>
</dbReference>
<dbReference type="InterPro" id="IPR002569">
    <property type="entry name" value="Met_Sox_Rdtase_MsrA_dom"/>
</dbReference>
<evidence type="ECO:0000259" key="5">
    <source>
        <dbReference type="Pfam" id="PF01625"/>
    </source>
</evidence>
<accession>A0A0H3G0F1</accession>
<dbReference type="KEGG" id="zmm:Zmob_0312"/>
<dbReference type="OrthoDB" id="4174719at2"/>
<evidence type="ECO:0000256" key="2">
    <source>
        <dbReference type="ARBA" id="ARBA00047806"/>
    </source>
</evidence>
<dbReference type="AlphaFoldDB" id="A0A0H3G0F1"/>
<evidence type="ECO:0000313" key="7">
    <source>
        <dbReference type="Proteomes" id="UP000001494"/>
    </source>
</evidence>
<keyword evidence="1 4" id="KW-0560">Oxidoreductase</keyword>
<comment type="catalytic activity">
    <reaction evidence="2 4">
        <text>L-methionyl-[protein] + [thioredoxin]-disulfide + H2O = L-methionyl-(S)-S-oxide-[protein] + [thioredoxin]-dithiol</text>
        <dbReference type="Rhea" id="RHEA:14217"/>
        <dbReference type="Rhea" id="RHEA-COMP:10698"/>
        <dbReference type="Rhea" id="RHEA-COMP:10700"/>
        <dbReference type="Rhea" id="RHEA-COMP:12313"/>
        <dbReference type="Rhea" id="RHEA-COMP:12315"/>
        <dbReference type="ChEBI" id="CHEBI:15377"/>
        <dbReference type="ChEBI" id="CHEBI:16044"/>
        <dbReference type="ChEBI" id="CHEBI:29950"/>
        <dbReference type="ChEBI" id="CHEBI:44120"/>
        <dbReference type="ChEBI" id="CHEBI:50058"/>
        <dbReference type="EC" id="1.8.4.11"/>
    </reaction>
</comment>
<evidence type="ECO:0000256" key="3">
    <source>
        <dbReference type="ARBA" id="ARBA00048782"/>
    </source>
</evidence>
<dbReference type="Proteomes" id="UP000001494">
    <property type="component" value="Chromosome"/>
</dbReference>
<feature type="domain" description="Peptide methionine sulphoxide reductase MsrA" evidence="5">
    <location>
        <begin position="4"/>
        <end position="155"/>
    </location>
</feature>